<evidence type="ECO:0000259" key="5">
    <source>
        <dbReference type="PROSITE" id="PS50110"/>
    </source>
</evidence>
<dbReference type="Proteomes" id="UP000006072">
    <property type="component" value="Unassembled WGS sequence"/>
</dbReference>
<evidence type="ECO:0000313" key="7">
    <source>
        <dbReference type="Proteomes" id="UP000006072"/>
    </source>
</evidence>
<evidence type="ECO:0000256" key="3">
    <source>
        <dbReference type="SAM" id="MobiDB-lite"/>
    </source>
</evidence>
<feature type="domain" description="HTH luxR-type" evidence="4">
    <location>
        <begin position="158"/>
        <end position="223"/>
    </location>
</feature>
<dbReference type="SMART" id="SM00421">
    <property type="entry name" value="HTH_LUXR"/>
    <property type="match status" value="1"/>
</dbReference>
<dbReference type="SUPFAM" id="SSF52172">
    <property type="entry name" value="CheY-like"/>
    <property type="match status" value="1"/>
</dbReference>
<accession>K0VKK8</accession>
<dbReference type="GO" id="GO:0006355">
    <property type="term" value="P:regulation of DNA-templated transcription"/>
    <property type="evidence" value="ECO:0007669"/>
    <property type="project" value="InterPro"/>
</dbReference>
<comment type="caution">
    <text evidence="6">The sequence shown here is derived from an EMBL/GenBank/DDBJ whole genome shotgun (WGS) entry which is preliminary data.</text>
</comment>
<evidence type="ECO:0000256" key="2">
    <source>
        <dbReference type="PROSITE-ProRule" id="PRU00169"/>
    </source>
</evidence>
<dbReference type="Gene3D" id="1.10.10.10">
    <property type="entry name" value="Winged helix-like DNA-binding domain superfamily/Winged helix DNA-binding domain"/>
    <property type="match status" value="1"/>
</dbReference>
<dbReference type="GO" id="GO:0003677">
    <property type="term" value="F:DNA binding"/>
    <property type="evidence" value="ECO:0007669"/>
    <property type="project" value="UniProtKB-KW"/>
</dbReference>
<dbReference type="RefSeq" id="WP_003930586.1">
    <property type="nucleotide sequence ID" value="NZ_JH814690.1"/>
</dbReference>
<evidence type="ECO:0000256" key="1">
    <source>
        <dbReference type="ARBA" id="ARBA00023125"/>
    </source>
</evidence>
<protein>
    <submittedName>
        <fullName evidence="6">Two-component regulator</fullName>
    </submittedName>
</protein>
<dbReference type="PANTHER" id="PTHR45566">
    <property type="entry name" value="HTH-TYPE TRANSCRIPTIONAL REGULATOR YHJB-RELATED"/>
    <property type="match status" value="1"/>
</dbReference>
<keyword evidence="1" id="KW-0238">DNA-binding</keyword>
<dbReference type="AlphaFoldDB" id="K0VKK8"/>
<dbReference type="InterPro" id="IPR001789">
    <property type="entry name" value="Sig_transdc_resp-reg_receiver"/>
</dbReference>
<dbReference type="InterPro" id="IPR011006">
    <property type="entry name" value="CheY-like_superfamily"/>
</dbReference>
<dbReference type="PROSITE" id="PS00622">
    <property type="entry name" value="HTH_LUXR_1"/>
    <property type="match status" value="1"/>
</dbReference>
<evidence type="ECO:0000259" key="4">
    <source>
        <dbReference type="PROSITE" id="PS50043"/>
    </source>
</evidence>
<dbReference type="Pfam" id="PF00196">
    <property type="entry name" value="GerE"/>
    <property type="match status" value="1"/>
</dbReference>
<name>K0VKK8_MYCVA</name>
<dbReference type="EMBL" id="ALQA01000007">
    <property type="protein sequence ID" value="EJZ11684.1"/>
    <property type="molecule type" value="Genomic_DNA"/>
</dbReference>
<sequence length="241" mass="25392">MTGPFTNGEQRTIADGNVLIIDDCTLYREALASSLTENGLRAVRTVGDLPSLISALNAIPPLVILLNLATVGVQTILRAIKGLSPRVPVIAIGASLEDERALMACAEAGVAAYHMRADTLAGLLTLIHGVVNGEVSCPPEVSAILFRIRALAVGPRRPVVRDPGLTSREIQILKLLRLGCSNQEIATQLSIAVHTVKSHVHSLLTKLGVSSRAEAAALSHDLDLDRGPHDGTGSGSSRNWS</sequence>
<dbReference type="CDD" id="cd06170">
    <property type="entry name" value="LuxR_C_like"/>
    <property type="match status" value="1"/>
</dbReference>
<comment type="caution">
    <text evidence="2">Lacks conserved residue(s) required for the propagation of feature annotation.</text>
</comment>
<evidence type="ECO:0000313" key="6">
    <source>
        <dbReference type="EMBL" id="EJZ11684.1"/>
    </source>
</evidence>
<dbReference type="SUPFAM" id="SSF46894">
    <property type="entry name" value="C-terminal effector domain of the bipartite response regulators"/>
    <property type="match status" value="1"/>
</dbReference>
<dbReference type="InterPro" id="IPR016032">
    <property type="entry name" value="Sig_transdc_resp-reg_C-effctor"/>
</dbReference>
<reference evidence="6 7" key="1">
    <citation type="journal article" date="2012" name="J. Bacteriol.">
        <title>Complete Genome Sequence of Mycobacterium vaccae Type Strain ATCC 25954.</title>
        <authorList>
            <person name="Ho Y.S."/>
            <person name="Adroub S.A."/>
            <person name="Abadi M."/>
            <person name="Al Alwan B."/>
            <person name="Alkhateeb R."/>
            <person name="Gao G."/>
            <person name="Ragab A."/>
            <person name="Ali S."/>
            <person name="van Soolingen D."/>
            <person name="Bitter W."/>
            <person name="Pain A."/>
            <person name="Abdallah A.M."/>
        </authorList>
    </citation>
    <scope>NUCLEOTIDE SEQUENCE [LARGE SCALE GENOMIC DNA]</scope>
    <source>
        <strain evidence="6 7">ATCC 25954</strain>
    </source>
</reference>
<dbReference type="eggNOG" id="COG2197">
    <property type="taxonomic scope" value="Bacteria"/>
</dbReference>
<dbReference type="PROSITE" id="PS50043">
    <property type="entry name" value="HTH_LUXR_2"/>
    <property type="match status" value="1"/>
</dbReference>
<proteinExistence type="predicted"/>
<gene>
    <name evidence="6" type="ORF">MVAC_05227</name>
</gene>
<dbReference type="Gene3D" id="3.40.50.2300">
    <property type="match status" value="1"/>
</dbReference>
<dbReference type="PANTHER" id="PTHR45566:SF1">
    <property type="entry name" value="HTH-TYPE TRANSCRIPTIONAL REGULATOR YHJB-RELATED"/>
    <property type="match status" value="1"/>
</dbReference>
<feature type="region of interest" description="Disordered" evidence="3">
    <location>
        <begin position="220"/>
        <end position="241"/>
    </location>
</feature>
<dbReference type="InterPro" id="IPR036388">
    <property type="entry name" value="WH-like_DNA-bd_sf"/>
</dbReference>
<dbReference type="PRINTS" id="PR00038">
    <property type="entry name" value="HTHLUXR"/>
</dbReference>
<feature type="domain" description="Response regulatory" evidence="5">
    <location>
        <begin position="17"/>
        <end position="131"/>
    </location>
</feature>
<dbReference type="HOGENOM" id="CLU_000445_90_10_11"/>
<dbReference type="InterPro" id="IPR051015">
    <property type="entry name" value="EvgA-like"/>
</dbReference>
<dbReference type="PROSITE" id="PS50110">
    <property type="entry name" value="RESPONSE_REGULATORY"/>
    <property type="match status" value="1"/>
</dbReference>
<keyword evidence="7" id="KW-1185">Reference proteome</keyword>
<dbReference type="GO" id="GO:0000160">
    <property type="term" value="P:phosphorelay signal transduction system"/>
    <property type="evidence" value="ECO:0007669"/>
    <property type="project" value="InterPro"/>
</dbReference>
<feature type="compositionally biased region" description="Basic and acidic residues" evidence="3">
    <location>
        <begin position="220"/>
        <end position="229"/>
    </location>
</feature>
<dbReference type="InterPro" id="IPR000792">
    <property type="entry name" value="Tscrpt_reg_LuxR_C"/>
</dbReference>
<organism evidence="6 7">
    <name type="scientific">Mycolicibacterium vaccae ATCC 25954</name>
    <dbReference type="NCBI Taxonomy" id="1194972"/>
    <lineage>
        <taxon>Bacteria</taxon>
        <taxon>Bacillati</taxon>
        <taxon>Actinomycetota</taxon>
        <taxon>Actinomycetes</taxon>
        <taxon>Mycobacteriales</taxon>
        <taxon>Mycobacteriaceae</taxon>
        <taxon>Mycolicibacterium</taxon>
    </lineage>
</organism>